<evidence type="ECO:0000256" key="1">
    <source>
        <dbReference type="SAM" id="Phobius"/>
    </source>
</evidence>
<accession>A0AAQ3NUA5</accession>
<evidence type="ECO:0008006" key="4">
    <source>
        <dbReference type="Google" id="ProtNLM"/>
    </source>
</evidence>
<keyword evidence="1" id="KW-0812">Transmembrane</keyword>
<feature type="transmembrane region" description="Helical" evidence="1">
    <location>
        <begin position="20"/>
        <end position="39"/>
    </location>
</feature>
<gene>
    <name evidence="2" type="ORF">V8G54_012214</name>
</gene>
<keyword evidence="1" id="KW-0472">Membrane</keyword>
<evidence type="ECO:0000313" key="2">
    <source>
        <dbReference type="EMBL" id="WVZ14648.1"/>
    </source>
</evidence>
<sequence>MALELTSIGIKYVGSNTNPFQHSTPTVLLFLTAICSHLLVSTTQTTCPTNFIFNVSGVVGCEALLWILIAPEFLWWCIINIFLLLVASFCFNYNRINELIRSTTHDPDLEPNVPL</sequence>
<feature type="transmembrane region" description="Helical" evidence="1">
    <location>
        <begin position="73"/>
        <end position="93"/>
    </location>
</feature>
<keyword evidence="1" id="KW-1133">Transmembrane helix</keyword>
<evidence type="ECO:0000313" key="3">
    <source>
        <dbReference type="Proteomes" id="UP001374535"/>
    </source>
</evidence>
<organism evidence="2 3">
    <name type="scientific">Vigna mungo</name>
    <name type="common">Black gram</name>
    <name type="synonym">Phaseolus mungo</name>
    <dbReference type="NCBI Taxonomy" id="3915"/>
    <lineage>
        <taxon>Eukaryota</taxon>
        <taxon>Viridiplantae</taxon>
        <taxon>Streptophyta</taxon>
        <taxon>Embryophyta</taxon>
        <taxon>Tracheophyta</taxon>
        <taxon>Spermatophyta</taxon>
        <taxon>Magnoliopsida</taxon>
        <taxon>eudicotyledons</taxon>
        <taxon>Gunneridae</taxon>
        <taxon>Pentapetalae</taxon>
        <taxon>rosids</taxon>
        <taxon>fabids</taxon>
        <taxon>Fabales</taxon>
        <taxon>Fabaceae</taxon>
        <taxon>Papilionoideae</taxon>
        <taxon>50 kb inversion clade</taxon>
        <taxon>NPAAA clade</taxon>
        <taxon>indigoferoid/millettioid clade</taxon>
        <taxon>Phaseoleae</taxon>
        <taxon>Vigna</taxon>
    </lineage>
</organism>
<keyword evidence="3" id="KW-1185">Reference proteome</keyword>
<dbReference type="Proteomes" id="UP001374535">
    <property type="component" value="Chromosome 4"/>
</dbReference>
<dbReference type="EMBL" id="CP144697">
    <property type="protein sequence ID" value="WVZ14648.1"/>
    <property type="molecule type" value="Genomic_DNA"/>
</dbReference>
<dbReference type="AlphaFoldDB" id="A0AAQ3NUA5"/>
<name>A0AAQ3NUA5_VIGMU</name>
<feature type="transmembrane region" description="Helical" evidence="1">
    <location>
        <begin position="51"/>
        <end position="67"/>
    </location>
</feature>
<proteinExistence type="predicted"/>
<reference evidence="2 3" key="1">
    <citation type="journal article" date="2023" name="Life. Sci Alliance">
        <title>Evolutionary insights into 3D genome organization and epigenetic landscape of Vigna mungo.</title>
        <authorList>
            <person name="Junaid A."/>
            <person name="Singh B."/>
            <person name="Bhatia S."/>
        </authorList>
    </citation>
    <scope>NUCLEOTIDE SEQUENCE [LARGE SCALE GENOMIC DNA]</scope>
    <source>
        <strain evidence="2">Urdbean</strain>
    </source>
</reference>
<protein>
    <recommendedName>
        <fullName evidence="4">Transmembrane protein</fullName>
    </recommendedName>
</protein>